<accession>A0A918D8F5</accession>
<feature type="region of interest" description="Disordered" evidence="1">
    <location>
        <begin position="188"/>
        <end position="214"/>
    </location>
</feature>
<dbReference type="InterPro" id="IPR013078">
    <property type="entry name" value="His_Pase_superF_clade-1"/>
</dbReference>
<dbReference type="Pfam" id="PF00300">
    <property type="entry name" value="His_Phos_1"/>
    <property type="match status" value="1"/>
</dbReference>
<dbReference type="Gene3D" id="3.40.50.1240">
    <property type="entry name" value="Phosphoglycerate mutase-like"/>
    <property type="match status" value="1"/>
</dbReference>
<dbReference type="SUPFAM" id="SSF53254">
    <property type="entry name" value="Phosphoglycerate mutase-like"/>
    <property type="match status" value="1"/>
</dbReference>
<dbReference type="RefSeq" id="WP_189189695.1">
    <property type="nucleotide sequence ID" value="NZ_BMMM01000013.1"/>
</dbReference>
<sequence length="222" mass="23738">MTVCLTFVCAITGDSTRTFGGGSPYPALRAAAAATPAFSPYSLAVRGPSALCAQTADSLGLETTPEPALSDFDYGEWDSRTVADVVAENPHRFSLWLTDPDAAPHGGESVRQICRRIGEWMNSVPSDTGRVLAVTESSVIRAALVNALSVPARAFWHFDVPPLSALSLTRREGQWHIRLGHVSPGRSGGWIMRSNSERSSGPRAPQSVPTAHSRTYAVTHVP</sequence>
<dbReference type="EMBL" id="BMMM01000013">
    <property type="protein sequence ID" value="GGN80147.1"/>
    <property type="molecule type" value="Genomic_DNA"/>
</dbReference>
<gene>
    <name evidence="2" type="ORF">GCM10011579_065390</name>
</gene>
<comment type="caution">
    <text evidence="2">The sequence shown here is derived from an EMBL/GenBank/DDBJ whole genome shotgun (WGS) entry which is preliminary data.</text>
</comment>
<dbReference type="Proteomes" id="UP000600365">
    <property type="component" value="Unassembled WGS sequence"/>
</dbReference>
<dbReference type="InterPro" id="IPR029033">
    <property type="entry name" value="His_PPase_superfam"/>
</dbReference>
<organism evidence="2 3">
    <name type="scientific">Streptomyces albiflavescens</name>
    <dbReference type="NCBI Taxonomy" id="1623582"/>
    <lineage>
        <taxon>Bacteria</taxon>
        <taxon>Bacillati</taxon>
        <taxon>Actinomycetota</taxon>
        <taxon>Actinomycetes</taxon>
        <taxon>Kitasatosporales</taxon>
        <taxon>Streptomycetaceae</taxon>
        <taxon>Streptomyces</taxon>
    </lineage>
</organism>
<keyword evidence="3" id="KW-1185">Reference proteome</keyword>
<reference evidence="2 3" key="1">
    <citation type="journal article" date="2014" name="Int. J. Syst. Evol. Microbiol.">
        <title>Complete genome sequence of Corynebacterium casei LMG S-19264T (=DSM 44701T), isolated from a smear-ripened cheese.</title>
        <authorList>
            <consortium name="US DOE Joint Genome Institute (JGI-PGF)"/>
            <person name="Walter F."/>
            <person name="Albersmeier A."/>
            <person name="Kalinowski J."/>
            <person name="Ruckert C."/>
        </authorList>
    </citation>
    <scope>NUCLEOTIDE SEQUENCE [LARGE SCALE GENOMIC DNA]</scope>
    <source>
        <strain evidence="2 3">CGMCC 4.7111</strain>
    </source>
</reference>
<dbReference type="AlphaFoldDB" id="A0A918D8F5"/>
<evidence type="ECO:0008006" key="4">
    <source>
        <dbReference type="Google" id="ProtNLM"/>
    </source>
</evidence>
<name>A0A918D8F5_9ACTN</name>
<protein>
    <recommendedName>
        <fullName evidence="4">Phosphoglycerate mutase</fullName>
    </recommendedName>
</protein>
<evidence type="ECO:0000313" key="2">
    <source>
        <dbReference type="EMBL" id="GGN80147.1"/>
    </source>
</evidence>
<proteinExistence type="predicted"/>
<evidence type="ECO:0000256" key="1">
    <source>
        <dbReference type="SAM" id="MobiDB-lite"/>
    </source>
</evidence>
<evidence type="ECO:0000313" key="3">
    <source>
        <dbReference type="Proteomes" id="UP000600365"/>
    </source>
</evidence>